<keyword evidence="1" id="KW-0812">Transmembrane</keyword>
<dbReference type="RefSeq" id="WP_093272284.1">
    <property type="nucleotide sequence ID" value="NZ_FNDD01000008.1"/>
</dbReference>
<dbReference type="AlphaFoldDB" id="A0A1G7ZP49"/>
<dbReference type="InterPro" id="IPR021813">
    <property type="entry name" value="DUF3392"/>
</dbReference>
<dbReference type="Proteomes" id="UP000198854">
    <property type="component" value="Unassembled WGS sequence"/>
</dbReference>
<sequence>MLSFLAPAGQFLLPYLSEISMSLITCLLVMGGGEINALMRRLLRNQMFIVRTAVFVLINAFGYGLIIVKVTPYLTRTLHQLEPGMMFVVVIISFIFIGTWAQRNRHI</sequence>
<dbReference type="OrthoDB" id="6196761at2"/>
<accession>A0A1G7ZP49</accession>
<reference evidence="2 3" key="1">
    <citation type="submission" date="2016-10" db="EMBL/GenBank/DDBJ databases">
        <authorList>
            <person name="de Groot N.N."/>
        </authorList>
    </citation>
    <scope>NUCLEOTIDE SEQUENCE [LARGE SCALE GENOMIC DNA]</scope>
    <source>
        <strain evidence="2 3">CGMCC 1.10228</strain>
    </source>
</reference>
<proteinExistence type="predicted"/>
<dbReference type="Pfam" id="PF11872">
    <property type="entry name" value="DUF3392"/>
    <property type="match status" value="1"/>
</dbReference>
<organism evidence="2 3">
    <name type="scientific">Vibrio xiamenensis</name>
    <dbReference type="NCBI Taxonomy" id="861298"/>
    <lineage>
        <taxon>Bacteria</taxon>
        <taxon>Pseudomonadati</taxon>
        <taxon>Pseudomonadota</taxon>
        <taxon>Gammaproteobacteria</taxon>
        <taxon>Vibrionales</taxon>
        <taxon>Vibrionaceae</taxon>
        <taxon>Vibrio</taxon>
    </lineage>
</organism>
<feature type="transmembrane region" description="Helical" evidence="1">
    <location>
        <begin position="12"/>
        <end position="36"/>
    </location>
</feature>
<protein>
    <recommendedName>
        <fullName evidence="4">DUF3392 domain-containing protein</fullName>
    </recommendedName>
</protein>
<keyword evidence="3" id="KW-1185">Reference proteome</keyword>
<evidence type="ECO:0008006" key="4">
    <source>
        <dbReference type="Google" id="ProtNLM"/>
    </source>
</evidence>
<name>A0A1G7ZP49_9VIBR</name>
<evidence type="ECO:0000313" key="2">
    <source>
        <dbReference type="EMBL" id="SDH10395.1"/>
    </source>
</evidence>
<dbReference type="STRING" id="861298.SAMN04488136_10883"/>
<evidence type="ECO:0000313" key="3">
    <source>
        <dbReference type="Proteomes" id="UP000198854"/>
    </source>
</evidence>
<gene>
    <name evidence="2" type="ORF">SAMN04488136_10883</name>
</gene>
<keyword evidence="1" id="KW-1133">Transmembrane helix</keyword>
<feature type="transmembrane region" description="Helical" evidence="1">
    <location>
        <begin position="83"/>
        <end position="101"/>
    </location>
</feature>
<keyword evidence="1" id="KW-0472">Membrane</keyword>
<dbReference type="EMBL" id="FNDD01000008">
    <property type="protein sequence ID" value="SDH10395.1"/>
    <property type="molecule type" value="Genomic_DNA"/>
</dbReference>
<feature type="transmembrane region" description="Helical" evidence="1">
    <location>
        <begin position="48"/>
        <end position="71"/>
    </location>
</feature>
<evidence type="ECO:0000256" key="1">
    <source>
        <dbReference type="SAM" id="Phobius"/>
    </source>
</evidence>